<sequence>MARYRSTKCSAENTLKEVCSQFFGDTPVITLFRANPQPEPCPFRGPFNFTYENYRGSCKTRISTGDFCVSSSKLKLNYQSCPETYLSESKVEFIECVARWTSDRYNFFAGKLLGKSSFSEADNFRCFTYELSPRGGVVSISADASCQELTDIDTAAVRLEFQNEHYPTAQCSFMHWLVQKHNEKNRPRLWESLHSTETYHFQRHELVVYDTNSRSNTSISTCIQADNFGAMSQFVLYTVNGCDHGYTCMKVYRRTPYVIEILQGSLATVPYLACTKEYFDESSSVIGTYLGTYNVEYGTCYE</sequence>
<dbReference type="EMBL" id="UZAM01009416">
    <property type="protein sequence ID" value="VDP08952.1"/>
    <property type="molecule type" value="Genomic_DNA"/>
</dbReference>
<feature type="domain" description="DUF7043" evidence="2">
    <location>
        <begin position="168"/>
        <end position="283"/>
    </location>
</feature>
<feature type="domain" description="DUF7042" evidence="1">
    <location>
        <begin position="38"/>
        <end position="161"/>
    </location>
</feature>
<dbReference type="InterPro" id="IPR055470">
    <property type="entry name" value="DUF7042"/>
</dbReference>
<evidence type="ECO:0000313" key="4">
    <source>
        <dbReference type="Proteomes" id="UP000270296"/>
    </source>
</evidence>
<dbReference type="OrthoDB" id="9979716at2759"/>
<dbReference type="Proteomes" id="UP000270296">
    <property type="component" value="Unassembled WGS sequence"/>
</dbReference>
<evidence type="ECO:0000313" key="5">
    <source>
        <dbReference type="WBParaSite" id="SBAD_0000624601-mRNA-1"/>
    </source>
</evidence>
<proteinExistence type="predicted"/>
<dbReference type="PANTHER" id="PTHR22255">
    <property type="entry name" value="LP06548P"/>
    <property type="match status" value="1"/>
</dbReference>
<gene>
    <name evidence="3" type="ORF">SBAD_LOCUS6011</name>
</gene>
<evidence type="ECO:0000313" key="3">
    <source>
        <dbReference type="EMBL" id="VDP08952.1"/>
    </source>
</evidence>
<dbReference type="InterPro" id="IPR055471">
    <property type="entry name" value="DUF7043"/>
</dbReference>
<accession>A0A183IQW4</accession>
<dbReference type="PANTHER" id="PTHR22255:SF9">
    <property type="entry name" value="LP06548P"/>
    <property type="match status" value="1"/>
</dbReference>
<dbReference type="WBParaSite" id="SBAD_0000624601-mRNA-1">
    <property type="protein sequence ID" value="SBAD_0000624601-mRNA-1"/>
    <property type="gene ID" value="SBAD_0000624601"/>
</dbReference>
<dbReference type="Pfam" id="PF23070">
    <property type="entry name" value="DUF7043"/>
    <property type="match status" value="1"/>
</dbReference>
<reference evidence="5" key="1">
    <citation type="submission" date="2016-06" db="UniProtKB">
        <authorList>
            <consortium name="WormBaseParasite"/>
        </authorList>
    </citation>
    <scope>IDENTIFICATION</scope>
</reference>
<organism evidence="5">
    <name type="scientific">Soboliphyme baturini</name>
    <dbReference type="NCBI Taxonomy" id="241478"/>
    <lineage>
        <taxon>Eukaryota</taxon>
        <taxon>Metazoa</taxon>
        <taxon>Ecdysozoa</taxon>
        <taxon>Nematoda</taxon>
        <taxon>Enoplea</taxon>
        <taxon>Dorylaimia</taxon>
        <taxon>Dioctophymatida</taxon>
        <taxon>Dioctophymatoidea</taxon>
        <taxon>Soboliphymatidae</taxon>
        <taxon>Soboliphyme</taxon>
    </lineage>
</organism>
<dbReference type="Pfam" id="PF23069">
    <property type="entry name" value="DUF7042"/>
    <property type="match status" value="1"/>
</dbReference>
<reference evidence="3 4" key="2">
    <citation type="submission" date="2018-11" db="EMBL/GenBank/DDBJ databases">
        <authorList>
            <consortium name="Pathogen Informatics"/>
        </authorList>
    </citation>
    <scope>NUCLEOTIDE SEQUENCE [LARGE SCALE GENOMIC DNA]</scope>
</reference>
<keyword evidence="4" id="KW-1185">Reference proteome</keyword>
<name>A0A183IQW4_9BILA</name>
<evidence type="ECO:0000259" key="1">
    <source>
        <dbReference type="Pfam" id="PF23069"/>
    </source>
</evidence>
<protein>
    <submittedName>
        <fullName evidence="5">CUB domain-containing protein</fullName>
    </submittedName>
</protein>
<dbReference type="AlphaFoldDB" id="A0A183IQW4"/>
<evidence type="ECO:0000259" key="2">
    <source>
        <dbReference type="Pfam" id="PF23070"/>
    </source>
</evidence>